<reference evidence="2 3" key="1">
    <citation type="submission" date="2024-01" db="EMBL/GenBank/DDBJ databases">
        <title>The genomes of 5 underutilized Papilionoideae crops provide insights into root nodulation and disease resistance.</title>
        <authorList>
            <person name="Yuan L."/>
        </authorList>
    </citation>
    <scope>NUCLEOTIDE SEQUENCE [LARGE SCALE GENOMIC DNA]</scope>
    <source>
        <strain evidence="2">LY-2023</strain>
        <tissue evidence="2">Leaf</tissue>
    </source>
</reference>
<protein>
    <recommendedName>
        <fullName evidence="1">MATH domain-containing protein</fullName>
    </recommendedName>
</protein>
<dbReference type="AlphaFoldDB" id="A0AAN9I3Q5"/>
<name>A0AAN9I3Q5_CLITE</name>
<dbReference type="PROSITE" id="PS50144">
    <property type="entry name" value="MATH"/>
    <property type="match status" value="2"/>
</dbReference>
<dbReference type="Gene3D" id="2.60.210.10">
    <property type="entry name" value="Apoptosis, Tumor Necrosis Factor Receptor Associated Protein 2, Chain A"/>
    <property type="match status" value="2"/>
</dbReference>
<proteinExistence type="predicted"/>
<comment type="caution">
    <text evidence="2">The sequence shown here is derived from an EMBL/GenBank/DDBJ whole genome shotgun (WGS) entry which is preliminary data.</text>
</comment>
<feature type="domain" description="MATH" evidence="1">
    <location>
        <begin position="20"/>
        <end position="155"/>
    </location>
</feature>
<keyword evidence="3" id="KW-1185">Reference proteome</keyword>
<evidence type="ECO:0000313" key="2">
    <source>
        <dbReference type="EMBL" id="KAK7264772.1"/>
    </source>
</evidence>
<dbReference type="InterPro" id="IPR008974">
    <property type="entry name" value="TRAF-like"/>
</dbReference>
<evidence type="ECO:0000259" key="1">
    <source>
        <dbReference type="PROSITE" id="PS50144"/>
    </source>
</evidence>
<dbReference type="PANTHER" id="PTHR46162:SF2">
    <property type="entry name" value="ANKYRIN REPEAT-CONTAINING PROTEIN-RELATED"/>
    <property type="match status" value="1"/>
</dbReference>
<dbReference type="PANTHER" id="PTHR46162">
    <property type="entry name" value="TRAF-LIKE FAMILY PROTEIN"/>
    <property type="match status" value="1"/>
</dbReference>
<dbReference type="InterPro" id="IPR002083">
    <property type="entry name" value="MATH/TRAF_dom"/>
</dbReference>
<organism evidence="2 3">
    <name type="scientific">Clitoria ternatea</name>
    <name type="common">Butterfly pea</name>
    <dbReference type="NCBI Taxonomy" id="43366"/>
    <lineage>
        <taxon>Eukaryota</taxon>
        <taxon>Viridiplantae</taxon>
        <taxon>Streptophyta</taxon>
        <taxon>Embryophyta</taxon>
        <taxon>Tracheophyta</taxon>
        <taxon>Spermatophyta</taxon>
        <taxon>Magnoliopsida</taxon>
        <taxon>eudicotyledons</taxon>
        <taxon>Gunneridae</taxon>
        <taxon>Pentapetalae</taxon>
        <taxon>rosids</taxon>
        <taxon>fabids</taxon>
        <taxon>Fabales</taxon>
        <taxon>Fabaceae</taxon>
        <taxon>Papilionoideae</taxon>
        <taxon>50 kb inversion clade</taxon>
        <taxon>NPAAA clade</taxon>
        <taxon>indigoferoid/millettioid clade</taxon>
        <taxon>Phaseoleae</taxon>
        <taxon>Clitoria</taxon>
    </lineage>
</organism>
<gene>
    <name evidence="2" type="ORF">RJT34_32382</name>
</gene>
<dbReference type="SMART" id="SM00061">
    <property type="entry name" value="MATH"/>
    <property type="match status" value="2"/>
</dbReference>
<sequence>MLLFTYDTTGISRSIVDVPPAHYTLKIQSFSLLLKNSIERYESGEFEAGGYKWKLILYPSGNKNKNAKEHISLYLALAETNSLHHGWEIHVNFRLFLHDQNNDKYLVLQDAERKQRRFHKMKVEWGFDQFIPLKDFNLVSKGYLVDDTCAFGAEVFVSRERNTGKGESLVMMKDAITYKHTCEFDNVSKLDSESYDSKPFNAGNQKWKIKLYPNGKGTELGGYLSLYLALANPSTLSPGSKIYAQIILRIHDQKQAKHHFGKANYWFSASSHENGASRFLPINNFTNQHSGYLVKDSCLVEAEVTILGVVEAFS</sequence>
<dbReference type="CDD" id="cd00121">
    <property type="entry name" value="MATH"/>
    <property type="match status" value="2"/>
</dbReference>
<dbReference type="SUPFAM" id="SSF49599">
    <property type="entry name" value="TRAF domain-like"/>
    <property type="match status" value="2"/>
</dbReference>
<dbReference type="EMBL" id="JAYKXN010000008">
    <property type="protein sequence ID" value="KAK7264772.1"/>
    <property type="molecule type" value="Genomic_DNA"/>
</dbReference>
<feature type="domain" description="MATH" evidence="1">
    <location>
        <begin position="177"/>
        <end position="304"/>
    </location>
</feature>
<accession>A0AAN9I3Q5</accession>
<evidence type="ECO:0000313" key="3">
    <source>
        <dbReference type="Proteomes" id="UP001359559"/>
    </source>
</evidence>
<dbReference type="Pfam" id="PF22486">
    <property type="entry name" value="MATH_2"/>
    <property type="match status" value="2"/>
</dbReference>
<dbReference type="Proteomes" id="UP001359559">
    <property type="component" value="Unassembled WGS sequence"/>
</dbReference>